<keyword evidence="2" id="KW-0560">Oxidoreductase</keyword>
<dbReference type="EC" id="1.1.1.133" evidence="2"/>
<dbReference type="Proteomes" id="UP000233414">
    <property type="component" value="Unassembled WGS sequence"/>
</dbReference>
<dbReference type="NCBIfam" id="TIGR01214">
    <property type="entry name" value="rmlD"/>
    <property type="match status" value="1"/>
</dbReference>
<dbReference type="InterPro" id="IPR029903">
    <property type="entry name" value="RmlD-like-bd"/>
</dbReference>
<evidence type="ECO:0000313" key="4">
    <source>
        <dbReference type="EMBL" id="PKL72203.1"/>
    </source>
</evidence>
<dbReference type="PANTHER" id="PTHR10491">
    <property type="entry name" value="DTDP-4-DEHYDRORHAMNOSE REDUCTASE"/>
    <property type="match status" value="1"/>
</dbReference>
<evidence type="ECO:0000256" key="1">
    <source>
        <dbReference type="ARBA" id="ARBA00010944"/>
    </source>
</evidence>
<comment type="pathway">
    <text evidence="2">Carbohydrate biosynthesis; dTDP-L-rhamnose biosynthesis.</text>
</comment>
<organism evidence="4 5">
    <name type="scientific">Candidatus Kuenenbacteria bacterium HGW-Kuenenbacteria-1</name>
    <dbReference type="NCBI Taxonomy" id="2013812"/>
    <lineage>
        <taxon>Bacteria</taxon>
        <taxon>Candidatus Kueneniibacteriota</taxon>
    </lineage>
</organism>
<keyword evidence="2" id="KW-0521">NADP</keyword>
<dbReference type="GO" id="GO:0005829">
    <property type="term" value="C:cytosol"/>
    <property type="evidence" value="ECO:0007669"/>
    <property type="project" value="TreeGrafter"/>
</dbReference>
<dbReference type="EMBL" id="PGYQ01000012">
    <property type="protein sequence ID" value="PKL72203.1"/>
    <property type="molecule type" value="Genomic_DNA"/>
</dbReference>
<reference evidence="4 5" key="1">
    <citation type="journal article" date="2017" name="ISME J.">
        <title>Potential for microbial H2 and metal transformations associated with novel bacteria and archaea in deep terrestrial subsurface sediments.</title>
        <authorList>
            <person name="Hernsdorf A.W."/>
            <person name="Amano Y."/>
            <person name="Miyakawa K."/>
            <person name="Ise K."/>
            <person name="Suzuki Y."/>
            <person name="Anantharaman K."/>
            <person name="Probst A."/>
            <person name="Burstein D."/>
            <person name="Thomas B.C."/>
            <person name="Banfield J.F."/>
        </authorList>
    </citation>
    <scope>NUCLEOTIDE SEQUENCE [LARGE SCALE GENOMIC DNA]</scope>
    <source>
        <strain evidence="4">HGW-Kuenenbacteria-1</strain>
    </source>
</reference>
<sequence>MKILILGSKGNLGVQLVKVFSNGNEVIGWDRAEVDITDRELILKKVNNLKPDVIINAAAYNAVDRCEESDEEYELAKKINIDGVKFLAEAAFNVKAILIHYSSDYVFSGNKENGYSEDDLPDPINRYGKTKFFGEKKIIELSGKGLKWYLIRTSKLFGPKGEKEVAKDSFFNIMLKLSKEKNELNVVDGEKSCFTYTPDLAFATKNLLEINKKYGIYHLTNLGSCTWYEGVVELFKLKNINIKVNRINSDDLKRPAKRPQNSVLLNTKLPKLRDYKEALEEYLKI</sequence>
<dbReference type="GO" id="GO:0008831">
    <property type="term" value="F:dTDP-4-dehydrorhamnose reductase activity"/>
    <property type="evidence" value="ECO:0007669"/>
    <property type="project" value="UniProtKB-EC"/>
</dbReference>
<dbReference type="UniPathway" id="UPA00124"/>
<evidence type="ECO:0000313" key="5">
    <source>
        <dbReference type="Proteomes" id="UP000233414"/>
    </source>
</evidence>
<dbReference type="InterPro" id="IPR005913">
    <property type="entry name" value="dTDP_dehydrorham_reduct"/>
</dbReference>
<accession>A0A2N1UN40</accession>
<dbReference type="Pfam" id="PF04321">
    <property type="entry name" value="RmlD_sub_bind"/>
    <property type="match status" value="1"/>
</dbReference>
<comment type="function">
    <text evidence="2">Catalyzes the reduction of dTDP-6-deoxy-L-lyxo-4-hexulose to yield dTDP-L-rhamnose.</text>
</comment>
<name>A0A2N1UN40_9BACT</name>
<dbReference type="GO" id="GO:0019305">
    <property type="term" value="P:dTDP-rhamnose biosynthetic process"/>
    <property type="evidence" value="ECO:0007669"/>
    <property type="project" value="UniProtKB-UniPathway"/>
</dbReference>
<dbReference type="Gene3D" id="3.90.25.10">
    <property type="entry name" value="UDP-galactose 4-epimerase, domain 1"/>
    <property type="match status" value="1"/>
</dbReference>
<proteinExistence type="inferred from homology"/>
<evidence type="ECO:0000259" key="3">
    <source>
        <dbReference type="Pfam" id="PF04321"/>
    </source>
</evidence>
<dbReference type="InterPro" id="IPR036291">
    <property type="entry name" value="NAD(P)-bd_dom_sf"/>
</dbReference>
<feature type="domain" description="RmlD-like substrate binding" evidence="3">
    <location>
        <begin position="1"/>
        <end position="284"/>
    </location>
</feature>
<dbReference type="AlphaFoldDB" id="A0A2N1UN40"/>
<dbReference type="SUPFAM" id="SSF51735">
    <property type="entry name" value="NAD(P)-binding Rossmann-fold domains"/>
    <property type="match status" value="1"/>
</dbReference>
<dbReference type="PANTHER" id="PTHR10491:SF4">
    <property type="entry name" value="METHIONINE ADENOSYLTRANSFERASE 2 SUBUNIT BETA"/>
    <property type="match status" value="1"/>
</dbReference>
<comment type="caution">
    <text evidence="4">The sequence shown here is derived from an EMBL/GenBank/DDBJ whole genome shotgun (WGS) entry which is preliminary data.</text>
</comment>
<protein>
    <recommendedName>
        <fullName evidence="2">dTDP-4-dehydrorhamnose reductase</fullName>
        <ecNumber evidence="2">1.1.1.133</ecNumber>
    </recommendedName>
</protein>
<dbReference type="CDD" id="cd05254">
    <property type="entry name" value="dTDP_HR_like_SDR_e"/>
    <property type="match status" value="1"/>
</dbReference>
<comment type="similarity">
    <text evidence="1 2">Belongs to the dTDP-4-dehydrorhamnose reductase family.</text>
</comment>
<evidence type="ECO:0000256" key="2">
    <source>
        <dbReference type="RuleBase" id="RU364082"/>
    </source>
</evidence>
<dbReference type="Gene3D" id="3.40.50.720">
    <property type="entry name" value="NAD(P)-binding Rossmann-like Domain"/>
    <property type="match status" value="1"/>
</dbReference>
<gene>
    <name evidence="4" type="primary">rfbD</name>
    <name evidence="4" type="ORF">CVV26_02550</name>
</gene>